<dbReference type="OrthoDB" id="4744252at2"/>
<dbReference type="GO" id="GO:0009082">
    <property type="term" value="P:branched-chain amino acid biosynthetic process"/>
    <property type="evidence" value="ECO:0007669"/>
    <property type="project" value="UniProtKB-KW"/>
</dbReference>
<evidence type="ECO:0000259" key="6">
    <source>
        <dbReference type="Pfam" id="PF00920"/>
    </source>
</evidence>
<feature type="domain" description="Dihydroxy-acid/6-phosphogluconate dehydratase N-terminal" evidence="6">
    <location>
        <begin position="33"/>
        <end position="348"/>
    </location>
</feature>
<evidence type="ECO:0000256" key="3">
    <source>
        <dbReference type="ARBA" id="ARBA00023014"/>
    </source>
</evidence>
<dbReference type="SUPFAM" id="SSF143975">
    <property type="entry name" value="IlvD/EDD N-terminal domain-like"/>
    <property type="match status" value="1"/>
</dbReference>
<feature type="domain" description="Dihydroxy-acid/6-phosphogluconate dehydratase C-terminal" evidence="7">
    <location>
        <begin position="359"/>
        <end position="551"/>
    </location>
</feature>
<evidence type="ECO:0000256" key="4">
    <source>
        <dbReference type="ARBA" id="ARBA00023239"/>
    </source>
</evidence>
<comment type="similarity">
    <text evidence="1">Belongs to the IlvD/Edd family.</text>
</comment>
<keyword evidence="5" id="KW-0028">Amino-acid biosynthesis</keyword>
<dbReference type="SUPFAM" id="SSF52016">
    <property type="entry name" value="LeuD/IlvD-like"/>
    <property type="match status" value="1"/>
</dbReference>
<evidence type="ECO:0000256" key="5">
    <source>
        <dbReference type="ARBA" id="ARBA00023304"/>
    </source>
</evidence>
<dbReference type="GO" id="GO:0016836">
    <property type="term" value="F:hydro-lyase activity"/>
    <property type="evidence" value="ECO:0007669"/>
    <property type="project" value="TreeGrafter"/>
</dbReference>
<evidence type="ECO:0000256" key="1">
    <source>
        <dbReference type="ARBA" id="ARBA00006486"/>
    </source>
</evidence>
<dbReference type="GO" id="GO:0051537">
    <property type="term" value="F:2 iron, 2 sulfur cluster binding"/>
    <property type="evidence" value="ECO:0007669"/>
    <property type="project" value="UniProtKB-KW"/>
</dbReference>
<keyword evidence="3" id="KW-0411">Iron-sulfur</keyword>
<dbReference type="EMBL" id="VJZA01000034">
    <property type="protein sequence ID" value="TVT20633.1"/>
    <property type="molecule type" value="Genomic_DNA"/>
</dbReference>
<dbReference type="PANTHER" id="PTHR43661:SF3">
    <property type="entry name" value="D-XYLONATE DEHYDRATASE YAGF-RELATED"/>
    <property type="match status" value="1"/>
</dbReference>
<proteinExistence type="inferred from homology"/>
<reference evidence="8 9" key="1">
    <citation type="submission" date="2019-07" db="EMBL/GenBank/DDBJ databases">
        <title>New species of Amycolatopsis and Streptomyces.</title>
        <authorList>
            <person name="Duangmal K."/>
            <person name="Teo W.F.A."/>
            <person name="Lipun K."/>
        </authorList>
    </citation>
    <scope>NUCLEOTIDE SEQUENCE [LARGE SCALE GENOMIC DNA]</scope>
    <source>
        <strain evidence="8 9">JCM 30562</strain>
    </source>
</reference>
<evidence type="ECO:0000256" key="2">
    <source>
        <dbReference type="ARBA" id="ARBA00022714"/>
    </source>
</evidence>
<dbReference type="PROSITE" id="PS00886">
    <property type="entry name" value="ILVD_EDD_1"/>
    <property type="match status" value="1"/>
</dbReference>
<dbReference type="InterPro" id="IPR000581">
    <property type="entry name" value="ILV_EDD_N"/>
</dbReference>
<dbReference type="Gene3D" id="3.50.30.80">
    <property type="entry name" value="IlvD/EDD C-terminal domain-like"/>
    <property type="match status" value="1"/>
</dbReference>
<keyword evidence="2" id="KW-0479">Metal-binding</keyword>
<keyword evidence="4" id="KW-0456">Lyase</keyword>
<dbReference type="AlphaFoldDB" id="A0A558A8P9"/>
<protein>
    <submittedName>
        <fullName evidence="8">Dihydroxy-acid dehydratase</fullName>
    </submittedName>
</protein>
<evidence type="ECO:0000259" key="7">
    <source>
        <dbReference type="Pfam" id="PF24877"/>
    </source>
</evidence>
<dbReference type="Proteomes" id="UP000318578">
    <property type="component" value="Unassembled WGS sequence"/>
</dbReference>
<dbReference type="InterPro" id="IPR042096">
    <property type="entry name" value="Dihydro-acid_dehy_C"/>
</dbReference>
<dbReference type="RefSeq" id="WP_144641052.1">
    <property type="nucleotide sequence ID" value="NZ_BNAX01000010.1"/>
</dbReference>
<organism evidence="8 9">
    <name type="scientific">Amycolatopsis acidiphila</name>
    <dbReference type="NCBI Taxonomy" id="715473"/>
    <lineage>
        <taxon>Bacteria</taxon>
        <taxon>Bacillati</taxon>
        <taxon>Actinomycetota</taxon>
        <taxon>Actinomycetes</taxon>
        <taxon>Pseudonocardiales</taxon>
        <taxon>Pseudonocardiaceae</taxon>
        <taxon>Amycolatopsis</taxon>
    </lineage>
</organism>
<gene>
    <name evidence="8" type="ORF">FNH06_20105</name>
</gene>
<dbReference type="InterPro" id="IPR056740">
    <property type="entry name" value="ILV_EDD_C"/>
</dbReference>
<evidence type="ECO:0000313" key="9">
    <source>
        <dbReference type="Proteomes" id="UP000318578"/>
    </source>
</evidence>
<accession>A0A558A8P9</accession>
<keyword evidence="9" id="KW-1185">Reference proteome</keyword>
<dbReference type="PANTHER" id="PTHR43661">
    <property type="entry name" value="D-XYLONATE DEHYDRATASE"/>
    <property type="match status" value="1"/>
</dbReference>
<dbReference type="InterPro" id="IPR037237">
    <property type="entry name" value="IlvD/EDD_N"/>
</dbReference>
<comment type="caution">
    <text evidence="8">The sequence shown here is derived from an EMBL/GenBank/DDBJ whole genome shotgun (WGS) entry which is preliminary data.</text>
</comment>
<dbReference type="Pfam" id="PF24877">
    <property type="entry name" value="ILV_EDD_C"/>
    <property type="match status" value="1"/>
</dbReference>
<sequence>MQLRSNFEKGTSRWATRRAQWRALGLSDEDMEKPKIAVVNSSSDLAICYSHLDDIARRAKDAIRAAGGIGFEVRTTAPSDFIHSAGGRGGYILASRDLIVNDIEAGVEGALLDGMVCLASCDKTAPAQLMAAGRLNIPTIVVACGYQPCGTFRGEHCDIEDVFLAAGHVAQGRLGVDELTEMSENAVLGAGVCAGMGTANSMHIVCEALGMALPGSTPVAANSAPMWDTVERAGQRIVELVRDGLKPRDVLTPGAFANAVMAVLAISGSINCVKHLQAVAAEAECDVDVYGLFERLADDVPLLAAVRPNGPHSIEQFEAAGGAAAVLKQLEGLLHKETLTVTGRTTGEHLASTEVADPEIIRPADRPLGRRPAVVLVRGSLAPATGIVKLAVAEERRLTFEGRAIVYDSPEDAMTGLRDGEIREGHVLVLRGQGPKGSPGMGMASRPVFALDGAGLTGKVAVVTDGQLSGLVNKGIVVGEVSPEAADGGPLALVENGDRIVIDVAARTADLDVPEDVLAERRTRLARTPVPARPGWLSIYQHVVRPLQEGAVLRG</sequence>
<keyword evidence="2" id="KW-0001">2Fe-2S</keyword>
<dbReference type="InterPro" id="IPR020558">
    <property type="entry name" value="DiOHA_6PGluconate_deHydtase_CS"/>
</dbReference>
<keyword evidence="2" id="KW-0408">Iron</keyword>
<dbReference type="Pfam" id="PF00920">
    <property type="entry name" value="ILVD_EDD_N"/>
    <property type="match status" value="1"/>
</dbReference>
<evidence type="ECO:0000313" key="8">
    <source>
        <dbReference type="EMBL" id="TVT20633.1"/>
    </source>
</evidence>
<keyword evidence="5" id="KW-0100">Branched-chain amino acid biosynthesis</keyword>
<dbReference type="GO" id="GO:0005829">
    <property type="term" value="C:cytosol"/>
    <property type="evidence" value="ECO:0007669"/>
    <property type="project" value="TreeGrafter"/>
</dbReference>
<name>A0A558A8P9_9PSEU</name>